<feature type="signal peptide" evidence="10">
    <location>
        <begin position="1"/>
        <end position="22"/>
    </location>
</feature>
<dbReference type="CDD" id="cd16325">
    <property type="entry name" value="LolA"/>
    <property type="match status" value="1"/>
</dbReference>
<dbReference type="PANTHER" id="PTHR35869:SF1">
    <property type="entry name" value="OUTER-MEMBRANE LIPOPROTEIN CARRIER PROTEIN"/>
    <property type="match status" value="1"/>
</dbReference>
<evidence type="ECO:0000256" key="7">
    <source>
        <dbReference type="ARBA" id="ARBA00022764"/>
    </source>
</evidence>
<comment type="caution">
    <text evidence="11">The sequence shown here is derived from an EMBL/GenBank/DDBJ whole genome shotgun (WGS) entry which is preliminary data.</text>
</comment>
<keyword evidence="9 10" id="KW-0143">Chaperone</keyword>
<protein>
    <recommendedName>
        <fullName evidence="4 10">Outer-membrane lipoprotein carrier protein</fullName>
    </recommendedName>
</protein>
<evidence type="ECO:0000256" key="1">
    <source>
        <dbReference type="ARBA" id="ARBA00004418"/>
    </source>
</evidence>
<dbReference type="InterPro" id="IPR004564">
    <property type="entry name" value="OM_lipoprot_carrier_LolA-like"/>
</dbReference>
<dbReference type="InterPro" id="IPR029046">
    <property type="entry name" value="LolA/LolB/LppX"/>
</dbReference>
<accession>A0ABS2GSY2</accession>
<dbReference type="InterPro" id="IPR018323">
    <property type="entry name" value="OM_lipoprot_carrier_LolA_Pbac"/>
</dbReference>
<evidence type="ECO:0000256" key="5">
    <source>
        <dbReference type="ARBA" id="ARBA00022448"/>
    </source>
</evidence>
<keyword evidence="12" id="KW-1185">Reference proteome</keyword>
<feature type="chain" id="PRO_5044916715" description="Outer-membrane lipoprotein carrier protein" evidence="10">
    <location>
        <begin position="23"/>
        <end position="211"/>
    </location>
</feature>
<proteinExistence type="inferred from homology"/>
<dbReference type="PANTHER" id="PTHR35869">
    <property type="entry name" value="OUTER-MEMBRANE LIPOPROTEIN CARRIER PROTEIN"/>
    <property type="match status" value="1"/>
</dbReference>
<evidence type="ECO:0000256" key="2">
    <source>
        <dbReference type="ARBA" id="ARBA00007615"/>
    </source>
</evidence>
<reference evidence="11 12" key="1">
    <citation type="journal article" date="2021" name="Sci. Rep.">
        <title>The distribution of antibiotic resistance genes in chicken gut microbiota commensals.</title>
        <authorList>
            <person name="Juricova H."/>
            <person name="Matiasovicova J."/>
            <person name="Kubasova T."/>
            <person name="Cejkova D."/>
            <person name="Rychlik I."/>
        </authorList>
    </citation>
    <scope>NUCLEOTIDE SEQUENCE [LARGE SCALE GENOMIC DNA]</scope>
    <source>
        <strain evidence="11 12">An562</strain>
    </source>
</reference>
<name>A0ABS2GSY2_9BURK</name>
<comment type="similarity">
    <text evidence="2 10">Belongs to the LolA family.</text>
</comment>
<keyword evidence="7 10" id="KW-0574">Periplasm</keyword>
<dbReference type="HAMAP" id="MF_00240">
    <property type="entry name" value="LolA"/>
    <property type="match status" value="1"/>
</dbReference>
<dbReference type="EMBL" id="JACJKX010000011">
    <property type="protein sequence ID" value="MBM6928930.1"/>
    <property type="molecule type" value="Genomic_DNA"/>
</dbReference>
<comment type="subcellular location">
    <subcellularLocation>
        <location evidence="1 10">Periplasm</location>
    </subcellularLocation>
</comment>
<evidence type="ECO:0000256" key="4">
    <source>
        <dbReference type="ARBA" id="ARBA00014035"/>
    </source>
</evidence>
<comment type="function">
    <text evidence="10">Participates in the translocation of lipoproteins from the inner membrane to the outer membrane. Only forms a complex with a lipoprotein if the residue after the N-terminal Cys is not an aspartate (The Asp acts as a targeting signal to indicate that the lipoprotein should stay in the inner membrane).</text>
</comment>
<gene>
    <name evidence="10 11" type="primary">lolA</name>
    <name evidence="11" type="ORF">H5985_06590</name>
</gene>
<keyword evidence="6 10" id="KW-0732">Signal</keyword>
<keyword evidence="8 10" id="KW-0653">Protein transport</keyword>
<keyword evidence="5 10" id="KW-0813">Transport</keyword>
<sequence length="211" mass="23409" precursor="true">MKTFWITMAGVVLAGYGSVSMAAATDDLSHFLKTVTSAQGSFEQKVFTRDGENKEAAGSGDFAFLRPGKFKWHYNAPFEELIVTDGKTLWLYDTELAQVTQKALSGAIPASPASLLFGAQDFRQDFQVENLASDDGLQWLKATPKDDSNAFSEVRIGFKNGIPQKMSLWDNFGQETRLNFENFKTNVKFKASDFTFKVPKGVDVLKDNSAF</sequence>
<dbReference type="NCBIfam" id="TIGR00547">
    <property type="entry name" value="lolA"/>
    <property type="match status" value="1"/>
</dbReference>
<dbReference type="Gene3D" id="2.50.20.10">
    <property type="entry name" value="Lipoprotein localisation LolA/LolB/LppX"/>
    <property type="match status" value="1"/>
</dbReference>
<evidence type="ECO:0000256" key="6">
    <source>
        <dbReference type="ARBA" id="ARBA00022729"/>
    </source>
</evidence>
<evidence type="ECO:0000256" key="8">
    <source>
        <dbReference type="ARBA" id="ARBA00022927"/>
    </source>
</evidence>
<evidence type="ECO:0000256" key="9">
    <source>
        <dbReference type="ARBA" id="ARBA00023186"/>
    </source>
</evidence>
<evidence type="ECO:0000256" key="3">
    <source>
        <dbReference type="ARBA" id="ARBA00011245"/>
    </source>
</evidence>
<organism evidence="11 12">
    <name type="scientific">Parasutterella secunda</name>
    <dbReference type="NCBI Taxonomy" id="626947"/>
    <lineage>
        <taxon>Bacteria</taxon>
        <taxon>Pseudomonadati</taxon>
        <taxon>Pseudomonadota</taxon>
        <taxon>Betaproteobacteria</taxon>
        <taxon>Burkholderiales</taxon>
        <taxon>Sutterellaceae</taxon>
        <taxon>Parasutterella</taxon>
    </lineage>
</organism>
<dbReference type="Proteomes" id="UP000777002">
    <property type="component" value="Unassembled WGS sequence"/>
</dbReference>
<comment type="subunit">
    <text evidence="3 10">Monomer.</text>
</comment>
<keyword evidence="11" id="KW-0449">Lipoprotein</keyword>
<evidence type="ECO:0000256" key="10">
    <source>
        <dbReference type="HAMAP-Rule" id="MF_00240"/>
    </source>
</evidence>
<dbReference type="Pfam" id="PF03548">
    <property type="entry name" value="LolA"/>
    <property type="match status" value="1"/>
</dbReference>
<dbReference type="SUPFAM" id="SSF89392">
    <property type="entry name" value="Prokaryotic lipoproteins and lipoprotein localization factors"/>
    <property type="match status" value="1"/>
</dbReference>
<evidence type="ECO:0000313" key="11">
    <source>
        <dbReference type="EMBL" id="MBM6928930.1"/>
    </source>
</evidence>
<evidence type="ECO:0000313" key="12">
    <source>
        <dbReference type="Proteomes" id="UP000777002"/>
    </source>
</evidence>
<dbReference type="RefSeq" id="WP_205050518.1">
    <property type="nucleotide sequence ID" value="NZ_JACJKX010000011.1"/>
</dbReference>